<dbReference type="PROSITE" id="PS50937">
    <property type="entry name" value="HTH_MERR_2"/>
    <property type="match status" value="1"/>
</dbReference>
<evidence type="ECO:0000313" key="3">
    <source>
        <dbReference type="EMBL" id="ROQ22467.1"/>
    </source>
</evidence>
<dbReference type="RefSeq" id="WP_123422385.1">
    <property type="nucleotide sequence ID" value="NZ_JBLXAC010000009.1"/>
</dbReference>
<dbReference type="GO" id="GO:0003700">
    <property type="term" value="F:DNA-binding transcription factor activity"/>
    <property type="evidence" value="ECO:0007669"/>
    <property type="project" value="InterPro"/>
</dbReference>
<dbReference type="SUPFAM" id="SSF46955">
    <property type="entry name" value="Putative DNA-binding domain"/>
    <property type="match status" value="1"/>
</dbReference>
<dbReference type="AlphaFoldDB" id="A0A3N1P5Q4"/>
<dbReference type="PRINTS" id="PR00040">
    <property type="entry name" value="HTHMERR"/>
</dbReference>
<keyword evidence="1" id="KW-0238">DNA-binding</keyword>
<dbReference type="InterPro" id="IPR047057">
    <property type="entry name" value="MerR_fam"/>
</dbReference>
<dbReference type="InterPro" id="IPR000551">
    <property type="entry name" value="MerR-type_HTH_dom"/>
</dbReference>
<dbReference type="GO" id="GO:0003677">
    <property type="term" value="F:DNA binding"/>
    <property type="evidence" value="ECO:0007669"/>
    <property type="project" value="UniProtKB-KW"/>
</dbReference>
<organism evidence="3 4">
    <name type="scientific">Gallaecimonas pentaromativorans</name>
    <dbReference type="NCBI Taxonomy" id="584787"/>
    <lineage>
        <taxon>Bacteria</taxon>
        <taxon>Pseudomonadati</taxon>
        <taxon>Pseudomonadota</taxon>
        <taxon>Gammaproteobacteria</taxon>
        <taxon>Enterobacterales</taxon>
        <taxon>Gallaecimonadaceae</taxon>
        <taxon>Gallaecimonas</taxon>
    </lineage>
</organism>
<keyword evidence="4" id="KW-1185">Reference proteome</keyword>
<comment type="caution">
    <text evidence="3">The sequence shown here is derived from an EMBL/GenBank/DDBJ whole genome shotgun (WGS) entry which is preliminary data.</text>
</comment>
<feature type="domain" description="HTH merR-type" evidence="2">
    <location>
        <begin position="1"/>
        <end position="68"/>
    </location>
</feature>
<sequence>MKIGELAQATGVTVDTLRFWEKQGLLEAKRGDNGYRYYDDSSLSTLHFILSMKSLGFSLEDIRELLDIRVDIDSHTCGEVKSVVDAHLQQVELRLAQLQQIHRALSAMSSACQGGQEGANNCSILEALDNQPPLS</sequence>
<dbReference type="NCBIfam" id="NF007069">
    <property type="entry name" value="PRK09514.1"/>
    <property type="match status" value="1"/>
</dbReference>
<evidence type="ECO:0000256" key="1">
    <source>
        <dbReference type="ARBA" id="ARBA00023125"/>
    </source>
</evidence>
<accession>A0A3N1P5Q4</accession>
<dbReference type="CDD" id="cd04770">
    <property type="entry name" value="HTH_HMRTR"/>
    <property type="match status" value="1"/>
</dbReference>
<dbReference type="PROSITE" id="PS00552">
    <property type="entry name" value="HTH_MERR_1"/>
    <property type="match status" value="1"/>
</dbReference>
<gene>
    <name evidence="3" type="ORF">EDC28_110110</name>
</gene>
<reference evidence="3 4" key="1">
    <citation type="submission" date="2018-11" db="EMBL/GenBank/DDBJ databases">
        <title>Genomic Encyclopedia of Type Strains, Phase IV (KMG-IV): sequencing the most valuable type-strain genomes for metagenomic binning, comparative biology and taxonomic classification.</title>
        <authorList>
            <person name="Goeker M."/>
        </authorList>
    </citation>
    <scope>NUCLEOTIDE SEQUENCE [LARGE SCALE GENOMIC DNA]</scope>
    <source>
        <strain evidence="3 4">DSM 21945</strain>
    </source>
</reference>
<protein>
    <submittedName>
        <fullName evidence="3">MerR family Zn(II)-responsive transcriptional regulator of zntA</fullName>
    </submittedName>
</protein>
<dbReference type="Proteomes" id="UP000268033">
    <property type="component" value="Unassembled WGS sequence"/>
</dbReference>
<evidence type="ECO:0000313" key="4">
    <source>
        <dbReference type="Proteomes" id="UP000268033"/>
    </source>
</evidence>
<dbReference type="Gene3D" id="1.10.1660.10">
    <property type="match status" value="1"/>
</dbReference>
<dbReference type="InterPro" id="IPR009061">
    <property type="entry name" value="DNA-bd_dom_put_sf"/>
</dbReference>
<dbReference type="PANTHER" id="PTHR30204:SF92">
    <property type="entry name" value="HTH-TYPE TRANSCRIPTIONAL REGULATOR ZNTR"/>
    <property type="match status" value="1"/>
</dbReference>
<dbReference type="SMART" id="SM00422">
    <property type="entry name" value="HTH_MERR"/>
    <property type="match status" value="1"/>
</dbReference>
<dbReference type="EMBL" id="RJUL01000010">
    <property type="protein sequence ID" value="ROQ22467.1"/>
    <property type="molecule type" value="Genomic_DNA"/>
</dbReference>
<name>A0A3N1P5Q4_9GAMM</name>
<dbReference type="PANTHER" id="PTHR30204">
    <property type="entry name" value="REDOX-CYCLING DRUG-SENSING TRANSCRIPTIONAL ACTIVATOR SOXR"/>
    <property type="match status" value="1"/>
</dbReference>
<evidence type="ECO:0000259" key="2">
    <source>
        <dbReference type="PROSITE" id="PS50937"/>
    </source>
</evidence>
<dbReference type="Pfam" id="PF13411">
    <property type="entry name" value="MerR_1"/>
    <property type="match status" value="1"/>
</dbReference>
<proteinExistence type="predicted"/>
<dbReference type="STRING" id="584787.GCA_001247655_01017"/>